<gene>
    <name evidence="1" type="ORF">SELO1098_LOCUS15148</name>
</gene>
<organism evidence="1">
    <name type="scientific">Spumella elongata</name>
    <dbReference type="NCBI Taxonomy" id="89044"/>
    <lineage>
        <taxon>Eukaryota</taxon>
        <taxon>Sar</taxon>
        <taxon>Stramenopiles</taxon>
        <taxon>Ochrophyta</taxon>
        <taxon>Chrysophyceae</taxon>
        <taxon>Chromulinales</taxon>
        <taxon>Chromulinaceae</taxon>
        <taxon>Spumella</taxon>
    </lineage>
</organism>
<evidence type="ECO:0000313" key="1">
    <source>
        <dbReference type="EMBL" id="CAE0286307.1"/>
    </source>
</evidence>
<dbReference type="AlphaFoldDB" id="A0A7S3H6A6"/>
<accession>A0A7S3H6A6</accession>
<protein>
    <submittedName>
        <fullName evidence="1">Uncharacterized protein</fullName>
    </submittedName>
</protein>
<reference evidence="1" key="1">
    <citation type="submission" date="2021-01" db="EMBL/GenBank/DDBJ databases">
        <authorList>
            <person name="Corre E."/>
            <person name="Pelletier E."/>
            <person name="Niang G."/>
            <person name="Scheremetjew M."/>
            <person name="Finn R."/>
            <person name="Kale V."/>
            <person name="Holt S."/>
            <person name="Cochrane G."/>
            <person name="Meng A."/>
            <person name="Brown T."/>
            <person name="Cohen L."/>
        </authorList>
    </citation>
    <scope>NUCLEOTIDE SEQUENCE</scope>
    <source>
        <strain evidence="1">CCAP 955/1</strain>
    </source>
</reference>
<dbReference type="EMBL" id="HBIC01029971">
    <property type="protein sequence ID" value="CAE0286307.1"/>
    <property type="molecule type" value="Transcribed_RNA"/>
</dbReference>
<sequence length="363" mass="40796">MSFNRLPLTKKVGEVAEGEEKFQSWSGTHGYYTRPATVSNPFKTDKMLSGTFDKDEMVNNVSLCTTLRELNKSQVEFKPKTGTDAKMLGTSSSMSYFVDQKLLSHIMQEHGTEENFHASFDKIYDSLPESGPERSKYYSIPVKRVRDVVNDCMGIESPEFIVNKFIELSNYHSAGGRISWVKFSSLIPTVKVAVEAECRFRRELPALMVLMNRPRIVDKDLGSLGNMSSTYRDNFNVRKDLSFSDRMPDFSYTKSVEPTNKKGLNDAAQVLYAGTTKSTCHLPGFKGHIPANVRNYRKLEHSSGETHHPVANNLRLTQRGMGCVLGYTGHVPHETSGPRQERMTACDPRTTNGASFTSTRAFL</sequence>
<proteinExistence type="predicted"/>
<name>A0A7S3H6A6_9STRA</name>